<dbReference type="Pfam" id="PF20846">
    <property type="entry name" value="PNMA_N"/>
    <property type="match status" value="1"/>
</dbReference>
<dbReference type="InterPro" id="IPR026523">
    <property type="entry name" value="PNMA"/>
</dbReference>
<accession>A0A9L0IJ96</accession>
<dbReference type="PANTHER" id="PTHR23095:SF45">
    <property type="entry name" value="PARANEOPLASTIC ANTIGEN-LIKE PROTEIN 8B"/>
    <property type="match status" value="1"/>
</dbReference>
<dbReference type="GeneTree" id="ENSGT01030000234522"/>
<organism evidence="3 4">
    <name type="scientific">Equus asinus</name>
    <name type="common">Donkey</name>
    <name type="synonym">Equus africanus asinus</name>
    <dbReference type="NCBI Taxonomy" id="9793"/>
    <lineage>
        <taxon>Eukaryota</taxon>
        <taxon>Metazoa</taxon>
        <taxon>Chordata</taxon>
        <taxon>Craniata</taxon>
        <taxon>Vertebrata</taxon>
        <taxon>Euteleostomi</taxon>
        <taxon>Mammalia</taxon>
        <taxon>Eutheria</taxon>
        <taxon>Laurasiatheria</taxon>
        <taxon>Perissodactyla</taxon>
        <taxon>Equidae</taxon>
        <taxon>Equus</taxon>
    </lineage>
</organism>
<dbReference type="InterPro" id="IPR048271">
    <property type="entry name" value="PNMA_N"/>
</dbReference>
<feature type="region of interest" description="Disordered" evidence="1">
    <location>
        <begin position="113"/>
        <end position="133"/>
    </location>
</feature>
<reference evidence="3" key="2">
    <citation type="submission" date="2025-08" db="UniProtKB">
        <authorList>
            <consortium name="Ensembl"/>
        </authorList>
    </citation>
    <scope>IDENTIFICATION</scope>
</reference>
<keyword evidence="4" id="KW-1185">Reference proteome</keyword>
<reference evidence="3 4" key="1">
    <citation type="journal article" date="2020" name="Nat. Commun.">
        <title>Donkey genomes provide new insights into domestication and selection for coat color.</title>
        <authorList>
            <person name="Wang"/>
            <person name="C."/>
            <person name="Li"/>
            <person name="H."/>
            <person name="Guo"/>
            <person name="Y."/>
            <person name="Huang"/>
            <person name="J."/>
            <person name="Sun"/>
            <person name="Y."/>
            <person name="Min"/>
            <person name="J."/>
            <person name="Wang"/>
            <person name="J."/>
            <person name="Fang"/>
            <person name="X."/>
            <person name="Zhao"/>
            <person name="Z."/>
            <person name="Wang"/>
            <person name="S."/>
            <person name="Zhang"/>
            <person name="Y."/>
            <person name="Liu"/>
            <person name="Q."/>
            <person name="Jiang"/>
            <person name="Q."/>
            <person name="Wang"/>
            <person name="X."/>
            <person name="Guo"/>
            <person name="Y."/>
            <person name="Yang"/>
            <person name="C."/>
            <person name="Wang"/>
            <person name="Y."/>
            <person name="Tian"/>
            <person name="F."/>
            <person name="Zhuang"/>
            <person name="G."/>
            <person name="Fan"/>
            <person name="Y."/>
            <person name="Gao"/>
            <person name="Q."/>
            <person name="Li"/>
            <person name="Y."/>
            <person name="Ju"/>
            <person name="Z."/>
            <person name="Li"/>
            <person name="J."/>
            <person name="Li"/>
            <person name="R."/>
            <person name="Hou"/>
            <person name="M."/>
            <person name="Yang"/>
            <person name="G."/>
            <person name="Liu"/>
            <person name="G."/>
            <person name="Liu"/>
            <person name="W."/>
            <person name="Guo"/>
            <person name="J."/>
            <person name="Pan"/>
            <person name="S."/>
            <person name="Fan"/>
            <person name="G."/>
            <person name="Zhang"/>
            <person name="W."/>
            <person name="Zhang"/>
            <person name="R."/>
            <person name="Yu"/>
            <person name="J."/>
            <person name="Zhang"/>
            <person name="X."/>
            <person name="Yin"/>
            <person name="Q."/>
            <person name="Ji"/>
            <person name="C."/>
            <person name="Jin"/>
            <person name="Y."/>
            <person name="Yue"/>
            <person name="G."/>
            <person name="Liu"/>
            <person name="M."/>
            <person name="Xu"/>
            <person name="J."/>
            <person name="Liu"/>
            <person name="S."/>
            <person name="Jordana"/>
            <person name="J."/>
            <person name="Noce"/>
            <person name="A."/>
            <person name="Amills"/>
            <person name="M."/>
            <person name="Wu"/>
            <person name="D.D."/>
            <person name="Li"/>
            <person name="S."/>
            <person name="Zhou"/>
            <person name="X. and Zhong"/>
            <person name="J."/>
        </authorList>
    </citation>
    <scope>NUCLEOTIDE SEQUENCE [LARGE SCALE GENOMIC DNA]</scope>
</reference>
<reference evidence="3" key="3">
    <citation type="submission" date="2025-09" db="UniProtKB">
        <authorList>
            <consortium name="Ensembl"/>
        </authorList>
    </citation>
    <scope>IDENTIFICATION</scope>
</reference>
<evidence type="ECO:0000313" key="4">
    <source>
        <dbReference type="Proteomes" id="UP000694387"/>
    </source>
</evidence>
<evidence type="ECO:0000259" key="2">
    <source>
        <dbReference type="Pfam" id="PF20846"/>
    </source>
</evidence>
<dbReference type="Ensembl" id="ENSEAST00005039077.1">
    <property type="protein sequence ID" value="ENSEASP00005037123.1"/>
    <property type="gene ID" value="ENSEASG00005036842.1"/>
</dbReference>
<dbReference type="AlphaFoldDB" id="A0A9L0IJ96"/>
<feature type="domain" description="Paraneoplastic antigen Ma-like N-terminal" evidence="2">
    <location>
        <begin position="16"/>
        <end position="105"/>
    </location>
</feature>
<dbReference type="Proteomes" id="UP000694387">
    <property type="component" value="Chromosome 26"/>
</dbReference>
<sequence length="147" mass="15539">MSPPLSPSCPATGGPVAVNLLWAWCRGLDGDVHRAPLVTGIPRGQAASEAVLQPALLALGACRLRNTRAVRNEEAEAALVEPVEDVNRAAIPREIPGQAGVWKVLCKDCRGHENPETDGTPAAGRKARSGHSGWGHWGHVHSSYFGD</sequence>
<evidence type="ECO:0000313" key="3">
    <source>
        <dbReference type="Ensembl" id="ENSEASP00005037123.1"/>
    </source>
</evidence>
<evidence type="ECO:0000256" key="1">
    <source>
        <dbReference type="SAM" id="MobiDB-lite"/>
    </source>
</evidence>
<protein>
    <recommendedName>
        <fullName evidence="2">Paraneoplastic antigen Ma-like N-terminal domain-containing protein</fullName>
    </recommendedName>
</protein>
<proteinExistence type="predicted"/>
<dbReference type="PANTHER" id="PTHR23095">
    <property type="entry name" value="PARANEOPLASTIC ANTIGEN"/>
    <property type="match status" value="1"/>
</dbReference>
<name>A0A9L0IJ96_EQUAS</name>